<reference evidence="1 2" key="1">
    <citation type="journal article" date="2019" name="Sci. Rep.">
        <title>Orb-weaving spider Araneus ventricosus genome elucidates the spidroin gene catalogue.</title>
        <authorList>
            <person name="Kono N."/>
            <person name="Nakamura H."/>
            <person name="Ohtoshi R."/>
            <person name="Moran D.A.P."/>
            <person name="Shinohara A."/>
            <person name="Yoshida Y."/>
            <person name="Fujiwara M."/>
            <person name="Mori M."/>
            <person name="Tomita M."/>
            <person name="Arakawa K."/>
        </authorList>
    </citation>
    <scope>NUCLEOTIDE SEQUENCE [LARGE SCALE GENOMIC DNA]</scope>
</reference>
<accession>A0A4Y2CVF7</accession>
<organism evidence="1 2">
    <name type="scientific">Araneus ventricosus</name>
    <name type="common">Orbweaver spider</name>
    <name type="synonym">Epeira ventricosa</name>
    <dbReference type="NCBI Taxonomy" id="182803"/>
    <lineage>
        <taxon>Eukaryota</taxon>
        <taxon>Metazoa</taxon>
        <taxon>Ecdysozoa</taxon>
        <taxon>Arthropoda</taxon>
        <taxon>Chelicerata</taxon>
        <taxon>Arachnida</taxon>
        <taxon>Araneae</taxon>
        <taxon>Araneomorphae</taxon>
        <taxon>Entelegynae</taxon>
        <taxon>Araneoidea</taxon>
        <taxon>Araneidae</taxon>
        <taxon>Araneus</taxon>
    </lineage>
</organism>
<dbReference type="EMBL" id="BGPR01087576">
    <property type="protein sequence ID" value="GBM07688.1"/>
    <property type="molecule type" value="Genomic_DNA"/>
</dbReference>
<feature type="non-terminal residue" evidence="1">
    <location>
        <position position="40"/>
    </location>
</feature>
<name>A0A4Y2CVF7_ARAVE</name>
<sequence length="40" mass="4511">MKPPDGAIKEKSCNALAIRPEPVICNPIWSSRYSWLSPVR</sequence>
<evidence type="ECO:0000313" key="1">
    <source>
        <dbReference type="EMBL" id="GBM07688.1"/>
    </source>
</evidence>
<dbReference type="Proteomes" id="UP000499080">
    <property type="component" value="Unassembled WGS sequence"/>
</dbReference>
<gene>
    <name evidence="1" type="ORF">AVEN_91990_1</name>
</gene>
<keyword evidence="2" id="KW-1185">Reference proteome</keyword>
<protein>
    <submittedName>
        <fullName evidence="1">Uncharacterized protein</fullName>
    </submittedName>
</protein>
<dbReference type="AlphaFoldDB" id="A0A4Y2CVF7"/>
<evidence type="ECO:0000313" key="2">
    <source>
        <dbReference type="Proteomes" id="UP000499080"/>
    </source>
</evidence>
<proteinExistence type="predicted"/>
<comment type="caution">
    <text evidence="1">The sequence shown here is derived from an EMBL/GenBank/DDBJ whole genome shotgun (WGS) entry which is preliminary data.</text>
</comment>